<dbReference type="AlphaFoldDB" id="A0A1E5KSV6"/>
<sequence length="179" mass="20680">MDQIKTIYVSGYRSFEMGIFKEKDPKIEIIKNSLKKEIISYIEMGLEWVLVSGNLGVELWAAEVVGELKNDFPELKLGIIFPFKGFGNNWNEKNQHSLEKVKALADYVNSVSHQPYQSPAQLKGHTTFLLEHTGGSLLVYDKDYEGKTLFFLREAERFSERFSYDIRLITMDDLQNSIE</sequence>
<dbReference type="EMBL" id="MIEK01000067">
    <property type="protein sequence ID" value="OEH80982.1"/>
    <property type="molecule type" value="Genomic_DNA"/>
</dbReference>
<dbReference type="Gene3D" id="3.40.50.450">
    <property type="match status" value="1"/>
</dbReference>
<keyword evidence="3" id="KW-1185">Reference proteome</keyword>
<evidence type="ECO:0000313" key="2">
    <source>
        <dbReference type="EMBL" id="OEH80982.1"/>
    </source>
</evidence>
<comment type="similarity">
    <text evidence="1">Belongs to the UPF0398 family.</text>
</comment>
<name>A0A1E5KSV6_9ENTE</name>
<dbReference type="InterPro" id="IPR010697">
    <property type="entry name" value="YspA"/>
</dbReference>
<gene>
    <name evidence="2" type="ORF">BCR26_05555</name>
</gene>
<dbReference type="PANTHER" id="PTHR38440">
    <property type="entry name" value="UPF0398 PROTEIN YPSA"/>
    <property type="match status" value="1"/>
</dbReference>
<dbReference type="SUPFAM" id="SSF102405">
    <property type="entry name" value="MCP/YpsA-like"/>
    <property type="match status" value="1"/>
</dbReference>
<dbReference type="HAMAP" id="MF_01575">
    <property type="entry name" value="UPF0398"/>
    <property type="match status" value="1"/>
</dbReference>
<dbReference type="PANTHER" id="PTHR38440:SF1">
    <property type="entry name" value="UPF0398 PROTEIN SPR0331"/>
    <property type="match status" value="1"/>
</dbReference>
<dbReference type="NCBIfam" id="NF010181">
    <property type="entry name" value="PRK13660.1"/>
    <property type="match status" value="1"/>
</dbReference>
<comment type="caution">
    <text evidence="2">The sequence shown here is derived from an EMBL/GenBank/DDBJ whole genome shotgun (WGS) entry which is preliminary data.</text>
</comment>
<accession>A0A1E5KSV6</accession>
<organism evidence="2 3">
    <name type="scientific">Enterococcus rivorum</name>
    <dbReference type="NCBI Taxonomy" id="762845"/>
    <lineage>
        <taxon>Bacteria</taxon>
        <taxon>Bacillati</taxon>
        <taxon>Bacillota</taxon>
        <taxon>Bacilli</taxon>
        <taxon>Lactobacillales</taxon>
        <taxon>Enterococcaceae</taxon>
        <taxon>Enterococcus</taxon>
    </lineage>
</organism>
<evidence type="ECO:0000313" key="3">
    <source>
        <dbReference type="Proteomes" id="UP000095256"/>
    </source>
</evidence>
<dbReference type="PIRSF" id="PIRSF021290">
    <property type="entry name" value="DUF1273"/>
    <property type="match status" value="1"/>
</dbReference>
<protein>
    <recommendedName>
        <fullName evidence="1">UPF0398 protein BCR26_05555</fullName>
    </recommendedName>
</protein>
<dbReference type="Proteomes" id="UP000095256">
    <property type="component" value="Unassembled WGS sequence"/>
</dbReference>
<proteinExistence type="inferred from homology"/>
<evidence type="ECO:0000256" key="1">
    <source>
        <dbReference type="HAMAP-Rule" id="MF_01575"/>
    </source>
</evidence>
<dbReference type="OrthoDB" id="2301957at2"/>
<dbReference type="STRING" id="762845.BCR26_05555"/>
<dbReference type="RefSeq" id="WP_069699969.1">
    <property type="nucleotide sequence ID" value="NZ_JAGGMA010000005.1"/>
</dbReference>
<dbReference type="Pfam" id="PF06908">
    <property type="entry name" value="YpsA"/>
    <property type="match status" value="1"/>
</dbReference>
<reference evidence="2 3" key="1">
    <citation type="submission" date="2016-09" db="EMBL/GenBank/DDBJ databases">
        <authorList>
            <person name="Capua I."/>
            <person name="De Benedictis P."/>
            <person name="Joannis T."/>
            <person name="Lombin L.H."/>
            <person name="Cattoli G."/>
        </authorList>
    </citation>
    <scope>NUCLEOTIDE SEQUENCE [LARGE SCALE GENOMIC DNA]</scope>
    <source>
        <strain evidence="2 3">LMG 25899</strain>
    </source>
</reference>